<dbReference type="EMBL" id="VBSB01000005">
    <property type="protein sequence ID" value="NTY59400.1"/>
    <property type="molecule type" value="Genomic_DNA"/>
</dbReference>
<evidence type="ECO:0000256" key="1">
    <source>
        <dbReference type="SAM" id="MobiDB-lite"/>
    </source>
</evidence>
<gene>
    <name evidence="3" type="ORF">FEG63_07510</name>
</gene>
<keyword evidence="2" id="KW-0732">Signal</keyword>
<evidence type="ECO:0000313" key="3">
    <source>
        <dbReference type="EMBL" id="NTY59400.1"/>
    </source>
</evidence>
<name>A0ABX2JZI8_9MYCO</name>
<feature type="signal peptide" evidence="2">
    <location>
        <begin position="1"/>
        <end position="30"/>
    </location>
</feature>
<feature type="compositionally biased region" description="Polar residues" evidence="1">
    <location>
        <begin position="186"/>
        <end position="198"/>
    </location>
</feature>
<feature type="region of interest" description="Disordered" evidence="1">
    <location>
        <begin position="186"/>
        <end position="261"/>
    </location>
</feature>
<dbReference type="Proteomes" id="UP000708347">
    <property type="component" value="Unassembled WGS sequence"/>
</dbReference>
<comment type="caution">
    <text evidence="3">The sequence shown here is derived from an EMBL/GenBank/DDBJ whole genome shotgun (WGS) entry which is preliminary data.</text>
</comment>
<reference evidence="3 4" key="1">
    <citation type="submission" date="2019-05" db="EMBL/GenBank/DDBJ databases">
        <title>Mycolicibacterium sphagni ENV482 genome assembly.</title>
        <authorList>
            <person name="Chen W."/>
            <person name="Faulkner N.W."/>
            <person name="Hyman M.R."/>
        </authorList>
    </citation>
    <scope>NUCLEOTIDE SEQUENCE [LARGE SCALE GENOMIC DNA]</scope>
    <source>
        <strain evidence="3 4">ENV482</strain>
    </source>
</reference>
<feature type="chain" id="PRO_5046325656" description="DUF5667 domain-containing protein" evidence="2">
    <location>
        <begin position="31"/>
        <end position="261"/>
    </location>
</feature>
<keyword evidence="4" id="KW-1185">Reference proteome</keyword>
<dbReference type="RefSeq" id="WP_174397299.1">
    <property type="nucleotide sequence ID" value="NZ_VBSB01000005.1"/>
</dbReference>
<accession>A0ABX2JZI8</accession>
<sequence length="261" mass="26871">MTLINQAQRSSVAAVAAISAAAAISVSALAAGPLSANSTWLLSASSVPAEISSAIHDVLVAAHTAVHGDRTDIAAERQTIRATRRDAVHAIGASVLTGAIGDGQIAAIVDTARSATNDARQAISTSRGDIHQTRQGAAADIRTIIAGSHDGSTVQDVKAIVDTAKKDNAMARSSIVADAQENASIRRATTSDDATIRQSARAGDISKQEAAQQLSAARKAAHTEITDNRGQMTDSHKQVKATRHQAAQDVAKAVHEGRTGE</sequence>
<protein>
    <recommendedName>
        <fullName evidence="5">DUF5667 domain-containing protein</fullName>
    </recommendedName>
</protein>
<evidence type="ECO:0000256" key="2">
    <source>
        <dbReference type="SAM" id="SignalP"/>
    </source>
</evidence>
<organism evidence="3 4">
    <name type="scientific">Mycolicibacterium sphagni</name>
    <dbReference type="NCBI Taxonomy" id="1786"/>
    <lineage>
        <taxon>Bacteria</taxon>
        <taxon>Bacillati</taxon>
        <taxon>Actinomycetota</taxon>
        <taxon>Actinomycetes</taxon>
        <taxon>Mycobacteriales</taxon>
        <taxon>Mycobacteriaceae</taxon>
        <taxon>Mycolicibacterium</taxon>
    </lineage>
</organism>
<proteinExistence type="predicted"/>
<evidence type="ECO:0008006" key="5">
    <source>
        <dbReference type="Google" id="ProtNLM"/>
    </source>
</evidence>
<evidence type="ECO:0000313" key="4">
    <source>
        <dbReference type="Proteomes" id="UP000708347"/>
    </source>
</evidence>
<feature type="compositionally biased region" description="Basic and acidic residues" evidence="1">
    <location>
        <begin position="252"/>
        <end position="261"/>
    </location>
</feature>